<sequence>MTQTVSISVRLSPELAEKLENIAKSNNIKVSELVREAIALLLDDSFTPEYVMKNWHIISIIVKNRPAMKIFSKLVGDKGAGQVTTQSNLTQIDEEGISLCLEDKNCIAVDLDSREAYVTGENVDSKWDDTSFKVKKVSSIVVAPVNKKAIYVIKGW</sequence>
<dbReference type="CDD" id="cd22231">
    <property type="entry name" value="RHH_NikR_HicB-like"/>
    <property type="match status" value="1"/>
</dbReference>
<dbReference type="KEGG" id="mhk:DFR87_12915"/>
<evidence type="ECO:0000313" key="3">
    <source>
        <dbReference type="Proteomes" id="UP000247586"/>
    </source>
</evidence>
<feature type="domain" description="Predicted DNA-binding protein ribbon-helix-helix" evidence="1">
    <location>
        <begin position="5"/>
        <end position="43"/>
    </location>
</feature>
<proteinExistence type="predicted"/>
<dbReference type="InterPro" id="IPR010985">
    <property type="entry name" value="Ribbon_hlx_hlx"/>
</dbReference>
<keyword evidence="3" id="KW-1185">Reference proteome</keyword>
<reference evidence="3" key="3">
    <citation type="submission" date="2020-03" db="EMBL/GenBank/DDBJ databases">
        <title>Sequencing and Assembly of Multiple Reported Metal-Biooxidizing Members of the Extremely Thermoacidophilic Archaeal Family Sulfolobaceae.</title>
        <authorList>
            <person name="Counts J.A."/>
            <person name="Kelly R.M."/>
        </authorList>
    </citation>
    <scope>NUCLEOTIDE SEQUENCE [LARGE SCALE GENOMIC DNA]</scope>
    <source>
        <strain evidence="3">HO1-1</strain>
    </source>
</reference>
<protein>
    <submittedName>
        <fullName evidence="2">CopG family transcriptional regulator</fullName>
    </submittedName>
</protein>
<name>A0A2U9IX32_9CREN</name>
<evidence type="ECO:0000259" key="1">
    <source>
        <dbReference type="Pfam" id="PF12651"/>
    </source>
</evidence>
<dbReference type="InterPro" id="IPR038733">
    <property type="entry name" value="Predicted_DNA_bind_prot_RHH"/>
</dbReference>
<dbReference type="GO" id="GO:0006355">
    <property type="term" value="P:regulation of DNA-templated transcription"/>
    <property type="evidence" value="ECO:0007669"/>
    <property type="project" value="InterPro"/>
</dbReference>
<accession>A0A2U9IX32</accession>
<dbReference type="Proteomes" id="UP000247586">
    <property type="component" value="Chromosome"/>
</dbReference>
<reference evidence="2 3" key="1">
    <citation type="submission" date="2018-05" db="EMBL/GenBank/DDBJ databases">
        <title>Complete Genome Sequences of Extremely Thermoacidophilic, Metal-Mobilizing Type-Strain Members of the Archaeal Family Sulfolobaceae: Acidianus brierleyi DSM-1651T, Acidianus sulfidivorans DSM-18786T, Metallosphaera hakonensis DSM-7519T, and Metallosphaera prunae DSM-10039T.</title>
        <authorList>
            <person name="Counts J.A."/>
            <person name="Kelly R.M."/>
        </authorList>
    </citation>
    <scope>NUCLEOTIDE SEQUENCE [LARGE SCALE GENOMIC DNA]</scope>
    <source>
        <strain evidence="2 3">HO1-1</strain>
    </source>
</reference>
<reference evidence="3" key="2">
    <citation type="submission" date="2020-03" db="EMBL/GenBank/DDBJ databases">
        <title>Complete Genome Sequences of Extremely Thermoacidophilic, Metal-Mobilizing Type-Strain Members of the Archaeal Family Sulfolobaceae: Acidianus brierleyi DSM-1651T, Acidianus sulfidivorans DSM-18786T, Metallosphaera hakonensis DSM-7519T, and Metallosphaera prunae DSM-10039T.</title>
        <authorList>
            <person name="Counts J.A."/>
            <person name="Kelly R.M."/>
        </authorList>
    </citation>
    <scope>NUCLEOTIDE SEQUENCE [LARGE SCALE GENOMIC DNA]</scope>
    <source>
        <strain evidence="3">HO1-1</strain>
    </source>
</reference>
<gene>
    <name evidence="2" type="ORF">DFR87_12915</name>
</gene>
<dbReference type="STRING" id="1293036.GCA_001315825_02972"/>
<dbReference type="EMBL" id="CP029287">
    <property type="protein sequence ID" value="AWS00428.1"/>
    <property type="molecule type" value="Genomic_DNA"/>
</dbReference>
<organism evidence="2 3">
    <name type="scientific">Metallosphaera hakonensis JCM 8857 = DSM 7519</name>
    <dbReference type="NCBI Taxonomy" id="1293036"/>
    <lineage>
        <taxon>Archaea</taxon>
        <taxon>Thermoproteota</taxon>
        <taxon>Thermoprotei</taxon>
        <taxon>Sulfolobales</taxon>
        <taxon>Sulfolobaceae</taxon>
        <taxon>Metallosphaera</taxon>
    </lineage>
</organism>
<dbReference type="RefSeq" id="WP_110369679.1">
    <property type="nucleotide sequence ID" value="NZ_CP029287.2"/>
</dbReference>
<dbReference type="SUPFAM" id="SSF47598">
    <property type="entry name" value="Ribbon-helix-helix"/>
    <property type="match status" value="1"/>
</dbReference>
<dbReference type="GeneID" id="36836260"/>
<evidence type="ECO:0000313" key="2">
    <source>
        <dbReference type="EMBL" id="AWS00428.1"/>
    </source>
</evidence>
<dbReference type="Pfam" id="PF12651">
    <property type="entry name" value="RHH_3"/>
    <property type="match status" value="1"/>
</dbReference>
<dbReference type="AlphaFoldDB" id="A0A2U9IX32"/>